<comment type="caution">
    <text evidence="1">The sequence shown here is derived from an EMBL/GenBank/DDBJ whole genome shotgun (WGS) entry which is preliminary data.</text>
</comment>
<evidence type="ECO:0000313" key="1">
    <source>
        <dbReference type="EMBL" id="RCN50570.1"/>
    </source>
</evidence>
<dbReference type="OrthoDB" id="5837919at2759"/>
<keyword evidence="2" id="KW-1185">Reference proteome</keyword>
<accession>A0A368H5I1</accession>
<sequence length="76" mass="8524">MMTLRGCYDRIFDMMNPSTLSLPDHNSCMQQEAPLSCLPDSSIIEYSCWCDGDYCNAVNTLSYTVSTVLVALLINF</sequence>
<reference evidence="1 2" key="1">
    <citation type="submission" date="2014-10" db="EMBL/GenBank/DDBJ databases">
        <title>Draft genome of the hookworm Ancylostoma caninum.</title>
        <authorList>
            <person name="Mitreva M."/>
        </authorList>
    </citation>
    <scope>NUCLEOTIDE SEQUENCE [LARGE SCALE GENOMIC DNA]</scope>
    <source>
        <strain evidence="1 2">Baltimore</strain>
    </source>
</reference>
<gene>
    <name evidence="1" type="ORF">ANCCAN_03183</name>
</gene>
<dbReference type="AlphaFoldDB" id="A0A368H5I1"/>
<dbReference type="EMBL" id="JOJR01000021">
    <property type="protein sequence ID" value="RCN50570.1"/>
    <property type="molecule type" value="Genomic_DNA"/>
</dbReference>
<evidence type="ECO:0000313" key="2">
    <source>
        <dbReference type="Proteomes" id="UP000252519"/>
    </source>
</evidence>
<name>A0A368H5I1_ANCCA</name>
<organism evidence="1 2">
    <name type="scientific">Ancylostoma caninum</name>
    <name type="common">Dog hookworm</name>
    <dbReference type="NCBI Taxonomy" id="29170"/>
    <lineage>
        <taxon>Eukaryota</taxon>
        <taxon>Metazoa</taxon>
        <taxon>Ecdysozoa</taxon>
        <taxon>Nematoda</taxon>
        <taxon>Chromadorea</taxon>
        <taxon>Rhabditida</taxon>
        <taxon>Rhabditina</taxon>
        <taxon>Rhabditomorpha</taxon>
        <taxon>Strongyloidea</taxon>
        <taxon>Ancylostomatidae</taxon>
        <taxon>Ancylostomatinae</taxon>
        <taxon>Ancylostoma</taxon>
    </lineage>
</organism>
<protein>
    <submittedName>
        <fullName evidence="1">Uncharacterized protein</fullName>
    </submittedName>
</protein>
<dbReference type="Proteomes" id="UP000252519">
    <property type="component" value="Unassembled WGS sequence"/>
</dbReference>
<proteinExistence type="predicted"/>